<evidence type="ECO:0000256" key="3">
    <source>
        <dbReference type="ARBA" id="ARBA00023125"/>
    </source>
</evidence>
<feature type="domain" description="HTH lysR-type" evidence="5">
    <location>
        <begin position="1"/>
        <end position="58"/>
    </location>
</feature>
<dbReference type="Gene3D" id="1.10.10.10">
    <property type="entry name" value="Winged helix-like DNA-binding domain superfamily/Winged helix DNA-binding domain"/>
    <property type="match status" value="1"/>
</dbReference>
<dbReference type="Gene3D" id="3.40.190.290">
    <property type="match status" value="1"/>
</dbReference>
<dbReference type="InterPro" id="IPR036388">
    <property type="entry name" value="WH-like_DNA-bd_sf"/>
</dbReference>
<proteinExistence type="inferred from homology"/>
<keyword evidence="2" id="KW-0805">Transcription regulation</keyword>
<dbReference type="InterPro" id="IPR050950">
    <property type="entry name" value="HTH-type_LysR_regulators"/>
</dbReference>
<dbReference type="RefSeq" id="WP_166321359.1">
    <property type="nucleotide sequence ID" value="NZ_CP049934.1"/>
</dbReference>
<dbReference type="CDD" id="cd05466">
    <property type="entry name" value="PBP2_LTTR_substrate"/>
    <property type="match status" value="1"/>
</dbReference>
<accession>A0A6G8FG38</accession>
<dbReference type="InterPro" id="IPR005119">
    <property type="entry name" value="LysR_subst-bd"/>
</dbReference>
<comment type="similarity">
    <text evidence="1">Belongs to the LysR transcriptional regulatory family.</text>
</comment>
<dbReference type="GO" id="GO:0003677">
    <property type="term" value="F:DNA binding"/>
    <property type="evidence" value="ECO:0007669"/>
    <property type="project" value="UniProtKB-KW"/>
</dbReference>
<evidence type="ECO:0000256" key="1">
    <source>
        <dbReference type="ARBA" id="ARBA00009437"/>
    </source>
</evidence>
<dbReference type="SUPFAM" id="SSF46785">
    <property type="entry name" value="Winged helix' DNA-binding domain"/>
    <property type="match status" value="1"/>
</dbReference>
<dbReference type="Pfam" id="PF03466">
    <property type="entry name" value="LysR_substrate"/>
    <property type="match status" value="1"/>
</dbReference>
<dbReference type="GO" id="GO:0005829">
    <property type="term" value="C:cytosol"/>
    <property type="evidence" value="ECO:0007669"/>
    <property type="project" value="TreeGrafter"/>
</dbReference>
<dbReference type="Pfam" id="PF00126">
    <property type="entry name" value="HTH_1"/>
    <property type="match status" value="1"/>
</dbReference>
<dbReference type="Proteomes" id="UP000501387">
    <property type="component" value="Chromosome"/>
</dbReference>
<dbReference type="EMBL" id="CP049934">
    <property type="protein sequence ID" value="QIM15314.1"/>
    <property type="molecule type" value="Genomic_DNA"/>
</dbReference>
<dbReference type="PANTHER" id="PTHR30419">
    <property type="entry name" value="HTH-TYPE TRANSCRIPTIONAL REGULATOR YBHD"/>
    <property type="match status" value="1"/>
</dbReference>
<dbReference type="PROSITE" id="PS50931">
    <property type="entry name" value="HTH_LYSR"/>
    <property type="match status" value="1"/>
</dbReference>
<evidence type="ECO:0000313" key="6">
    <source>
        <dbReference type="EMBL" id="QIM15314.1"/>
    </source>
</evidence>
<keyword evidence="3" id="KW-0238">DNA-binding</keyword>
<keyword evidence="4" id="KW-0804">Transcription</keyword>
<evidence type="ECO:0000256" key="4">
    <source>
        <dbReference type="ARBA" id="ARBA00023163"/>
    </source>
</evidence>
<name>A0A6G8FG38_9MICO</name>
<organism evidence="6 7">
    <name type="scientific">Leucobacter insecticola</name>
    <dbReference type="NCBI Taxonomy" id="2714934"/>
    <lineage>
        <taxon>Bacteria</taxon>
        <taxon>Bacillati</taxon>
        <taxon>Actinomycetota</taxon>
        <taxon>Actinomycetes</taxon>
        <taxon>Micrococcales</taxon>
        <taxon>Microbacteriaceae</taxon>
        <taxon>Leucobacter</taxon>
    </lineage>
</organism>
<keyword evidence="7" id="KW-1185">Reference proteome</keyword>
<dbReference type="InterPro" id="IPR036390">
    <property type="entry name" value="WH_DNA-bd_sf"/>
</dbReference>
<evidence type="ECO:0000256" key="2">
    <source>
        <dbReference type="ARBA" id="ARBA00023015"/>
    </source>
</evidence>
<evidence type="ECO:0000259" key="5">
    <source>
        <dbReference type="PROSITE" id="PS50931"/>
    </source>
</evidence>
<evidence type="ECO:0000313" key="7">
    <source>
        <dbReference type="Proteomes" id="UP000501387"/>
    </source>
</evidence>
<dbReference type="SUPFAM" id="SSF53850">
    <property type="entry name" value="Periplasmic binding protein-like II"/>
    <property type="match status" value="1"/>
</dbReference>
<dbReference type="AlphaFoldDB" id="A0A6G8FG38"/>
<dbReference type="FunFam" id="1.10.10.10:FF:000001">
    <property type="entry name" value="LysR family transcriptional regulator"/>
    <property type="match status" value="1"/>
</dbReference>
<dbReference type="InterPro" id="IPR000847">
    <property type="entry name" value="LysR_HTH_N"/>
</dbReference>
<dbReference type="KEGG" id="lins:G7067_01015"/>
<dbReference type="PRINTS" id="PR00039">
    <property type="entry name" value="HTHLYSR"/>
</dbReference>
<protein>
    <submittedName>
        <fullName evidence="6">LysR family transcriptional regulator</fullName>
    </submittedName>
</protein>
<reference evidence="6 7" key="1">
    <citation type="submission" date="2020-03" db="EMBL/GenBank/DDBJ databases">
        <title>Leucobacter sp. nov., isolated from beetles.</title>
        <authorList>
            <person name="Hyun D.-W."/>
            <person name="Bae J.-W."/>
        </authorList>
    </citation>
    <scope>NUCLEOTIDE SEQUENCE [LARGE SCALE GENOMIC DNA]</scope>
    <source>
        <strain evidence="6 7">HDW9B</strain>
    </source>
</reference>
<sequence length="323" mass="35777">MTITQLRAFVCAVDGGSFTAAAEALGVSQPTISALIRKLEEHHQLTLFIRTGRRLSLTAAGAELLAWARQIVETSERADEALTELRGVHRGSISLGVLRNANFYFLPDMVERFHRVRPNVQLRLFGQNSFEVVEGVRNGTLEAGIVVLPVPDDELEVFPLVQDEVLWASAHAERVAKPVGIEQIVSSPVVLYDVSYSWNDPTRRQLSERAQERGLRLEPQFEVEYLEAALELVARGIGDTMVSRAVTQSSHFPSEIHVAPFEVPMYDTIAVIRRRNSVLSPAIVELIDIVSALLRRRAPDPSVYPAVTAPHITTRESSARGVT</sequence>
<dbReference type="GO" id="GO:0003700">
    <property type="term" value="F:DNA-binding transcription factor activity"/>
    <property type="evidence" value="ECO:0007669"/>
    <property type="project" value="InterPro"/>
</dbReference>
<gene>
    <name evidence="6" type="ORF">G7067_01015</name>
</gene>